<dbReference type="PANTHER" id="PTHR36206:SF16">
    <property type="entry name" value="TRANSCRIPTION FACTOR DOMAIN-CONTAINING PROTEIN-RELATED"/>
    <property type="match status" value="1"/>
</dbReference>
<dbReference type="Pfam" id="PF00172">
    <property type="entry name" value="Zn_clus"/>
    <property type="match status" value="1"/>
</dbReference>
<reference evidence="9 10" key="1">
    <citation type="journal article" date="2011" name="Genome Biol.">
        <title>Comparative genome sequence analysis underscores mycoparasitism as the ancestral life style of Trichoderma.</title>
        <authorList>
            <person name="Kubicek C.P."/>
            <person name="Herrera-Estrella A."/>
            <person name="Seidl-Seiboth V."/>
            <person name="Martinez D.A."/>
            <person name="Druzhinina I.S."/>
            <person name="Thon M."/>
            <person name="Zeilinger S."/>
            <person name="Casas-Flores S."/>
            <person name="Horwitz B.A."/>
            <person name="Mukherjee P.K."/>
            <person name="Mukherjee M."/>
            <person name="Kredics L."/>
            <person name="Alcaraz L.D."/>
            <person name="Aerts A."/>
            <person name="Antal Z."/>
            <person name="Atanasova L."/>
            <person name="Cervantes-Badillo M.G."/>
            <person name="Challacombe J."/>
            <person name="Chertkov O."/>
            <person name="McCluskey K."/>
            <person name="Coulpier F."/>
            <person name="Deshpande N."/>
            <person name="von Doehren H."/>
            <person name="Ebbole D.J."/>
            <person name="Esquivel-Naranjo E.U."/>
            <person name="Fekete E."/>
            <person name="Flipphi M."/>
            <person name="Glaser F."/>
            <person name="Gomez-Rodriguez E.Y."/>
            <person name="Gruber S."/>
            <person name="Han C."/>
            <person name="Henrissat B."/>
            <person name="Hermosa R."/>
            <person name="Hernandez-Onate M."/>
            <person name="Karaffa L."/>
            <person name="Kosti I."/>
            <person name="Le Crom S."/>
            <person name="Lindquist E."/>
            <person name="Lucas S."/>
            <person name="Luebeck M."/>
            <person name="Luebeck P.S."/>
            <person name="Margeot A."/>
            <person name="Metz B."/>
            <person name="Misra M."/>
            <person name="Nevalainen H."/>
            <person name="Omann M."/>
            <person name="Packer N."/>
            <person name="Perrone G."/>
            <person name="Uresti-Rivera E.E."/>
            <person name="Salamov A."/>
            <person name="Schmoll M."/>
            <person name="Seiboth B."/>
            <person name="Shapiro H."/>
            <person name="Sukno S."/>
            <person name="Tamayo-Ramos J.A."/>
            <person name="Tisch D."/>
            <person name="Wiest A."/>
            <person name="Wilkinson H.H."/>
            <person name="Zhang M."/>
            <person name="Coutinho P.M."/>
            <person name="Kenerley C.M."/>
            <person name="Monte E."/>
            <person name="Baker S.E."/>
            <person name="Grigoriev I.V."/>
        </authorList>
    </citation>
    <scope>NUCLEOTIDE SEQUENCE [LARGE SCALE GENOMIC DNA]</scope>
    <source>
        <strain evidence="10">Gv29-8 / FGSC 10586</strain>
    </source>
</reference>
<dbReference type="EMBL" id="ABDF02000003">
    <property type="protein sequence ID" value="EHK25627.1"/>
    <property type="molecule type" value="Genomic_DNA"/>
</dbReference>
<dbReference type="RefSeq" id="XP_013959831.1">
    <property type="nucleotide sequence ID" value="XM_014104356.1"/>
</dbReference>
<evidence type="ECO:0000256" key="3">
    <source>
        <dbReference type="ARBA" id="ARBA00023015"/>
    </source>
</evidence>
<dbReference type="InterPro" id="IPR021858">
    <property type="entry name" value="Fun_TF"/>
</dbReference>
<keyword evidence="1" id="KW-0479">Metal-binding</keyword>
<dbReference type="InterPro" id="IPR036864">
    <property type="entry name" value="Zn2-C6_fun-type_DNA-bd_sf"/>
</dbReference>
<evidence type="ECO:0000313" key="10">
    <source>
        <dbReference type="Proteomes" id="UP000007115"/>
    </source>
</evidence>
<feature type="region of interest" description="Disordered" evidence="7">
    <location>
        <begin position="48"/>
        <end position="83"/>
    </location>
</feature>
<dbReference type="VEuPathDB" id="FungiDB:TRIVIDRAFT_189391"/>
<dbReference type="OMA" id="DERICLD"/>
<feature type="domain" description="Zn(2)-C6 fungal-type" evidence="8">
    <location>
        <begin position="10"/>
        <end position="38"/>
    </location>
</feature>
<dbReference type="Proteomes" id="UP000007115">
    <property type="component" value="Unassembled WGS sequence"/>
</dbReference>
<accession>G9MJG4</accession>
<dbReference type="InParanoid" id="G9MJG4"/>
<dbReference type="SUPFAM" id="SSF57701">
    <property type="entry name" value="Zn2/Cys6 DNA-binding domain"/>
    <property type="match status" value="1"/>
</dbReference>
<evidence type="ECO:0000256" key="1">
    <source>
        <dbReference type="ARBA" id="ARBA00022723"/>
    </source>
</evidence>
<evidence type="ECO:0000256" key="6">
    <source>
        <dbReference type="ARBA" id="ARBA00023242"/>
    </source>
</evidence>
<evidence type="ECO:0000313" key="9">
    <source>
        <dbReference type="EMBL" id="EHK25627.1"/>
    </source>
</evidence>
<keyword evidence="3" id="KW-0805">Transcription regulation</keyword>
<dbReference type="Pfam" id="PF11951">
    <property type="entry name" value="Fungal_trans_2"/>
    <property type="match status" value="1"/>
</dbReference>
<dbReference type="CDD" id="cd00067">
    <property type="entry name" value="GAL4"/>
    <property type="match status" value="1"/>
</dbReference>
<feature type="compositionally biased region" description="Polar residues" evidence="7">
    <location>
        <begin position="55"/>
        <end position="66"/>
    </location>
</feature>
<dbReference type="PANTHER" id="PTHR36206">
    <property type="entry name" value="ASPERCRYPTIN BIOSYNTHESIS CLUSTER-SPECIFIC TRANSCRIPTION REGULATOR ATNN-RELATED"/>
    <property type="match status" value="1"/>
</dbReference>
<gene>
    <name evidence="9" type="ORF">TRIVIDRAFT_189391</name>
</gene>
<evidence type="ECO:0000256" key="2">
    <source>
        <dbReference type="ARBA" id="ARBA00022833"/>
    </source>
</evidence>
<dbReference type="GO" id="GO:0003677">
    <property type="term" value="F:DNA binding"/>
    <property type="evidence" value="ECO:0007669"/>
    <property type="project" value="UniProtKB-KW"/>
</dbReference>
<dbReference type="GO" id="GO:0000981">
    <property type="term" value="F:DNA-binding transcription factor activity, RNA polymerase II-specific"/>
    <property type="evidence" value="ECO:0007669"/>
    <property type="project" value="InterPro"/>
</dbReference>
<dbReference type="HOGENOM" id="CLU_011409_3_0_1"/>
<dbReference type="PROSITE" id="PS00463">
    <property type="entry name" value="ZN2_CY6_FUNGAL_1"/>
    <property type="match status" value="1"/>
</dbReference>
<dbReference type="InterPro" id="IPR001138">
    <property type="entry name" value="Zn2Cys6_DnaBD"/>
</dbReference>
<protein>
    <recommendedName>
        <fullName evidence="8">Zn(2)-C6 fungal-type domain-containing protein</fullName>
    </recommendedName>
</protein>
<dbReference type="OrthoDB" id="3145928at2759"/>
<keyword evidence="5" id="KW-0804">Transcription</keyword>
<evidence type="ECO:0000256" key="5">
    <source>
        <dbReference type="ARBA" id="ARBA00023163"/>
    </source>
</evidence>
<evidence type="ECO:0000256" key="4">
    <source>
        <dbReference type="ARBA" id="ARBA00023125"/>
    </source>
</evidence>
<comment type="caution">
    <text evidence="9">The sequence shown here is derived from an EMBL/GenBank/DDBJ whole genome shotgun (WGS) entry which is preliminary data.</text>
</comment>
<dbReference type="eggNOG" id="ENOG502S0GT">
    <property type="taxonomic scope" value="Eukaryota"/>
</dbReference>
<dbReference type="SMART" id="SM00066">
    <property type="entry name" value="GAL4"/>
    <property type="match status" value="1"/>
</dbReference>
<dbReference type="GO" id="GO:0008270">
    <property type="term" value="F:zinc ion binding"/>
    <property type="evidence" value="ECO:0007669"/>
    <property type="project" value="InterPro"/>
</dbReference>
<dbReference type="Gene3D" id="4.10.240.10">
    <property type="entry name" value="Zn(2)-C6 fungal-type DNA-binding domain"/>
    <property type="match status" value="1"/>
</dbReference>
<dbReference type="InterPro" id="IPR052360">
    <property type="entry name" value="Transcr_Regulatory_Proteins"/>
</dbReference>
<keyword evidence="6" id="KW-0539">Nucleus</keyword>
<name>G9MJG4_HYPVG</name>
<dbReference type="PROSITE" id="PS50048">
    <property type="entry name" value="ZN2_CY6_FUNGAL_2"/>
    <property type="match status" value="1"/>
</dbReference>
<keyword evidence="4" id="KW-0238">DNA-binding</keyword>
<sequence length="562" mass="62856">MPATRKVKTGCKTCKLRRVKCDESKPECQRCVSAGRFCAGYGIWGGGSKRDDASDQSTAVSTMPSTRRQKKQHRLSTPVPGHNQTPAISADERICLDYFVSCVSPRLSAVFDSQFWLRFVPQACASEPLVLHASLALGAVYKSKYDDSRSMVLCQDRRLSVNNNPHYLALSQYNKALNLFRAHVLKKDPSSQRVTLTVSALLIAFEIVLGNYEAAMIHINHSFSIINNLTLLPSEEVTEPFSQMLIQLALIGGMSVSSYLPISKVARQATCINLDSTREFSNLFEAHQTINTIIMNAIQLSEWCRSSLQASNTLSDDLLARHQRLEKATRDWFMAYTASKPKLISKSNHRTMYGVYMLQIFHSLATIIIASASSSRLEAIPDQYTDTFVSIITQVITLWDMTGFAVGDSFERNRRITGPRVTMEMAIVPILFYTALKCRSPSLRRQAASLLMVSQYNDGIWHSGVAARLALTVIEMEERGAYADVEFDSDPFRKPHLMQYRALPTLPYTSRFHEVRVVLSNGSRHSGKLVCRKAPVDGRTIWAEETAEGMARVVEATSPCLL</sequence>
<keyword evidence="10" id="KW-1185">Reference proteome</keyword>
<dbReference type="STRING" id="413071.G9MJG4"/>
<proteinExistence type="predicted"/>
<evidence type="ECO:0000259" key="8">
    <source>
        <dbReference type="PROSITE" id="PS50048"/>
    </source>
</evidence>
<dbReference type="GeneID" id="25789401"/>
<organism evidence="9 10">
    <name type="scientific">Hypocrea virens (strain Gv29-8 / FGSC 10586)</name>
    <name type="common">Gliocladium virens</name>
    <name type="synonym">Trichoderma virens</name>
    <dbReference type="NCBI Taxonomy" id="413071"/>
    <lineage>
        <taxon>Eukaryota</taxon>
        <taxon>Fungi</taxon>
        <taxon>Dikarya</taxon>
        <taxon>Ascomycota</taxon>
        <taxon>Pezizomycotina</taxon>
        <taxon>Sordariomycetes</taxon>
        <taxon>Hypocreomycetidae</taxon>
        <taxon>Hypocreales</taxon>
        <taxon>Hypocreaceae</taxon>
        <taxon>Trichoderma</taxon>
    </lineage>
</organism>
<keyword evidence="2" id="KW-0862">Zinc</keyword>
<dbReference type="AlphaFoldDB" id="G9MJG4"/>
<evidence type="ECO:0000256" key="7">
    <source>
        <dbReference type="SAM" id="MobiDB-lite"/>
    </source>
</evidence>